<dbReference type="SUPFAM" id="SSF51004">
    <property type="entry name" value="C-terminal (heme d1) domain of cytochrome cd1-nitrite reductase"/>
    <property type="match status" value="1"/>
</dbReference>
<dbReference type="InterPro" id="IPR011048">
    <property type="entry name" value="Haem_d1_sf"/>
</dbReference>
<comment type="caution">
    <text evidence="2">The sequence shown here is derived from an EMBL/GenBank/DDBJ whole genome shotgun (WGS) entry which is preliminary data.</text>
</comment>
<organism evidence="2 3">
    <name type="scientific">Mycobacterium riyadhense</name>
    <dbReference type="NCBI Taxonomy" id="486698"/>
    <lineage>
        <taxon>Bacteria</taxon>
        <taxon>Bacillati</taxon>
        <taxon>Actinomycetota</taxon>
        <taxon>Actinomycetes</taxon>
        <taxon>Mycobacteriales</taxon>
        <taxon>Mycobacteriaceae</taxon>
        <taxon>Mycobacterium</taxon>
    </lineage>
</organism>
<dbReference type="InterPro" id="IPR015943">
    <property type="entry name" value="WD40/YVTN_repeat-like_dom_sf"/>
</dbReference>
<proteinExistence type="predicted"/>
<dbReference type="STRING" id="486698.AWC22_08190"/>
<dbReference type="SUPFAM" id="SSF63825">
    <property type="entry name" value="YWTD domain"/>
    <property type="match status" value="1"/>
</dbReference>
<dbReference type="PROSITE" id="PS51257">
    <property type="entry name" value="PROKAR_LIPOPROTEIN"/>
    <property type="match status" value="1"/>
</dbReference>
<dbReference type="PANTHER" id="PTHR47197:SF3">
    <property type="entry name" value="DIHYDRO-HEME D1 DEHYDROGENASE"/>
    <property type="match status" value="1"/>
</dbReference>
<dbReference type="PANTHER" id="PTHR47197">
    <property type="entry name" value="PROTEIN NIRF"/>
    <property type="match status" value="1"/>
</dbReference>
<protein>
    <submittedName>
        <fullName evidence="2">Uncharacterized protein</fullName>
    </submittedName>
</protein>
<sequence length="344" mass="35340">MNRRDHLKLAIALAAIALVGCGHQNGDKGARALPPAAEPQFASPPTITPSGRMVGVGTYPEGIAVDPVTRTAAIATRYPNEVVLINIDSAAITARVPLPGTARHLKLAAPGGPILVPVETANALVRVELTRGPDGKALPPIPTGNSPHDAAAASNGTVFVTNEHDGTVSVLRGDQTVKVFKDSVQPAGVAAFGNTVGVVDARNNTLTVYDAEKLTVVGSTPAGAGPTHVVADRQGRMIVSDTRGDTVRVFNPLPTPREIGSAAQPGGPYGMAYDPTRERLWVASSGTNDVIGYSLAEQTPQQVARIPSVQNAYSLGVDSVTGRLFIAGVTGGVVQVIDPGATGE</sequence>
<dbReference type="OrthoDB" id="4446106at2"/>
<dbReference type="RefSeq" id="WP_085248285.1">
    <property type="nucleotide sequence ID" value="NZ_CAJMWI010000001.1"/>
</dbReference>
<reference evidence="2 3" key="1">
    <citation type="submission" date="2016-01" db="EMBL/GenBank/DDBJ databases">
        <title>The new phylogeny of the genus Mycobacterium.</title>
        <authorList>
            <person name="Tarcisio F."/>
            <person name="Conor M."/>
            <person name="Antonella G."/>
            <person name="Elisabetta G."/>
            <person name="Giulia F.S."/>
            <person name="Sara T."/>
            <person name="Anna F."/>
            <person name="Clotilde B."/>
            <person name="Roberto B."/>
            <person name="Veronica D.S."/>
            <person name="Fabio R."/>
            <person name="Monica P."/>
            <person name="Olivier J."/>
            <person name="Enrico T."/>
            <person name="Nicola S."/>
        </authorList>
    </citation>
    <scope>NUCLEOTIDE SEQUENCE [LARGE SCALE GENOMIC DNA]</scope>
    <source>
        <strain evidence="2 3">DSM 45176</strain>
    </source>
</reference>
<dbReference type="InterPro" id="IPR051200">
    <property type="entry name" value="Host-pathogen_enzymatic-act"/>
</dbReference>
<evidence type="ECO:0000313" key="2">
    <source>
        <dbReference type="EMBL" id="ORW87605.1"/>
    </source>
</evidence>
<feature type="region of interest" description="Disordered" evidence="1">
    <location>
        <begin position="30"/>
        <end position="53"/>
    </location>
</feature>
<dbReference type="EMBL" id="LQPQ01000003">
    <property type="protein sequence ID" value="ORW87605.1"/>
    <property type="molecule type" value="Genomic_DNA"/>
</dbReference>
<keyword evidence="3" id="KW-1185">Reference proteome</keyword>
<gene>
    <name evidence="2" type="ORF">AWC22_08190</name>
</gene>
<evidence type="ECO:0000256" key="1">
    <source>
        <dbReference type="SAM" id="MobiDB-lite"/>
    </source>
</evidence>
<name>A0A1X2DHA1_9MYCO</name>
<dbReference type="GeneID" id="93492876"/>
<evidence type="ECO:0000313" key="3">
    <source>
        <dbReference type="Proteomes" id="UP000193087"/>
    </source>
</evidence>
<dbReference type="AlphaFoldDB" id="A0A1X2DHA1"/>
<dbReference type="Gene3D" id="2.130.10.10">
    <property type="entry name" value="YVTN repeat-like/Quinoprotein amine dehydrogenase"/>
    <property type="match status" value="2"/>
</dbReference>
<dbReference type="Proteomes" id="UP000193087">
    <property type="component" value="Unassembled WGS sequence"/>
</dbReference>
<accession>A0A1X2DHA1</accession>